<dbReference type="Gene3D" id="3.40.630.30">
    <property type="match status" value="1"/>
</dbReference>
<dbReference type="InterPro" id="IPR016181">
    <property type="entry name" value="Acyl_CoA_acyltransferase"/>
</dbReference>
<keyword evidence="6" id="KW-1185">Reference proteome</keyword>
<evidence type="ECO:0000256" key="2">
    <source>
        <dbReference type="ARBA" id="ARBA00023315"/>
    </source>
</evidence>
<dbReference type="RefSeq" id="WP_117359975.1">
    <property type="nucleotide sequence ID" value="NZ_QURH01000765.1"/>
</dbReference>
<accession>A0A372JEZ8</accession>
<comment type="caution">
    <text evidence="5">The sequence shown here is derived from an EMBL/GenBank/DDBJ whole genome shotgun (WGS) entry which is preliminary data.</text>
</comment>
<keyword evidence="2" id="KW-0012">Acyltransferase</keyword>
<dbReference type="InterPro" id="IPR000182">
    <property type="entry name" value="GNAT_dom"/>
</dbReference>
<dbReference type="PROSITE" id="PS51186">
    <property type="entry name" value="GNAT"/>
    <property type="match status" value="1"/>
</dbReference>
<evidence type="ECO:0000256" key="3">
    <source>
        <dbReference type="ARBA" id="ARBA00038502"/>
    </source>
</evidence>
<dbReference type="EMBL" id="QURH01000765">
    <property type="protein sequence ID" value="RFU38572.1"/>
    <property type="molecule type" value="Genomic_DNA"/>
</dbReference>
<dbReference type="AlphaFoldDB" id="A0A372JEZ8"/>
<comment type="similarity">
    <text evidence="3">Belongs to the acetyltransferase family. RimJ subfamily.</text>
</comment>
<dbReference type="PANTHER" id="PTHR43792">
    <property type="entry name" value="GNAT FAMILY, PUTATIVE (AFU_ORTHOLOGUE AFUA_3G00765)-RELATED-RELATED"/>
    <property type="match status" value="1"/>
</dbReference>
<gene>
    <name evidence="5" type="ORF">DZF91_26980</name>
</gene>
<evidence type="ECO:0000259" key="4">
    <source>
        <dbReference type="PROSITE" id="PS51186"/>
    </source>
</evidence>
<sequence length="173" mass="19870">MDLGPPTLRPVREDDLPFLESFFTDPHTAGEYAWHGYTDTMRLRRRWHEDGMINDDRSVLLVAAGDDRLGMVAWHKVVANPSTHYYNFGIGLHPDHRGRGVGTQAQRLLIRYLFAYTRTHRLEADTELGNVAEQRALEKLGLTREGTIRGIVFRDGAWRDGVRYSILRTDPQP</sequence>
<evidence type="ECO:0000313" key="5">
    <source>
        <dbReference type="EMBL" id="RFU38572.1"/>
    </source>
</evidence>
<organism evidence="5 6">
    <name type="scientific">Actinomadura logoneensis</name>
    <dbReference type="NCBI Taxonomy" id="2293572"/>
    <lineage>
        <taxon>Bacteria</taxon>
        <taxon>Bacillati</taxon>
        <taxon>Actinomycetota</taxon>
        <taxon>Actinomycetes</taxon>
        <taxon>Streptosporangiales</taxon>
        <taxon>Thermomonosporaceae</taxon>
        <taxon>Actinomadura</taxon>
    </lineage>
</organism>
<proteinExistence type="inferred from homology"/>
<dbReference type="OrthoDB" id="9814648at2"/>
<reference evidence="5 6" key="1">
    <citation type="submission" date="2018-08" db="EMBL/GenBank/DDBJ databases">
        <title>Actinomadura jelena sp. nov., a novel Actinomycete isolated from soil in Chad.</title>
        <authorList>
            <person name="Shi L."/>
        </authorList>
    </citation>
    <scope>NUCLEOTIDE SEQUENCE [LARGE SCALE GENOMIC DNA]</scope>
    <source>
        <strain evidence="5 6">NEAU-G17</strain>
    </source>
</reference>
<feature type="domain" description="N-acetyltransferase" evidence="4">
    <location>
        <begin position="6"/>
        <end position="169"/>
    </location>
</feature>
<dbReference type="InterPro" id="IPR051531">
    <property type="entry name" value="N-acetyltransferase"/>
</dbReference>
<dbReference type="Proteomes" id="UP000261811">
    <property type="component" value="Unassembled WGS sequence"/>
</dbReference>
<dbReference type="SUPFAM" id="SSF55729">
    <property type="entry name" value="Acyl-CoA N-acyltransferases (Nat)"/>
    <property type="match status" value="1"/>
</dbReference>
<dbReference type="Pfam" id="PF13302">
    <property type="entry name" value="Acetyltransf_3"/>
    <property type="match status" value="1"/>
</dbReference>
<dbReference type="PANTHER" id="PTHR43792:SF8">
    <property type="entry name" value="[RIBOSOMAL PROTEIN US5]-ALANINE N-ACETYLTRANSFERASE"/>
    <property type="match status" value="1"/>
</dbReference>
<dbReference type="CDD" id="cd04301">
    <property type="entry name" value="NAT_SF"/>
    <property type="match status" value="1"/>
</dbReference>
<dbReference type="GO" id="GO:0016747">
    <property type="term" value="F:acyltransferase activity, transferring groups other than amino-acyl groups"/>
    <property type="evidence" value="ECO:0007669"/>
    <property type="project" value="InterPro"/>
</dbReference>
<evidence type="ECO:0000313" key="6">
    <source>
        <dbReference type="Proteomes" id="UP000261811"/>
    </source>
</evidence>
<name>A0A372JEZ8_9ACTN</name>
<keyword evidence="1 5" id="KW-0808">Transferase</keyword>
<protein>
    <submittedName>
        <fullName evidence="5">N-acetyltransferase</fullName>
    </submittedName>
</protein>
<evidence type="ECO:0000256" key="1">
    <source>
        <dbReference type="ARBA" id="ARBA00022679"/>
    </source>
</evidence>